<evidence type="ECO:0000256" key="9">
    <source>
        <dbReference type="ARBA" id="ARBA00047870"/>
    </source>
</evidence>
<comment type="catalytic activity">
    <reaction evidence="9">
        <text>L-methionyl-[protein] + S-adenosyl-L-methionine = S-methyl-L-methionyl-[protein] + S-adenosyl-L-homocysteine</text>
        <dbReference type="Rhea" id="RHEA:60560"/>
        <dbReference type="Rhea" id="RHEA-COMP:12313"/>
        <dbReference type="Rhea" id="RHEA-COMP:15592"/>
        <dbReference type="ChEBI" id="CHEBI:16044"/>
        <dbReference type="ChEBI" id="CHEBI:57856"/>
        <dbReference type="ChEBI" id="CHEBI:59789"/>
        <dbReference type="ChEBI" id="CHEBI:142742"/>
    </reaction>
    <physiologicalReaction direction="left-to-right" evidence="9">
        <dbReference type="Rhea" id="RHEA:60561"/>
    </physiologicalReaction>
</comment>
<dbReference type="Gene3D" id="3.40.50.150">
    <property type="entry name" value="Vaccinia Virus protein VP39"/>
    <property type="match status" value="1"/>
</dbReference>
<protein>
    <recommendedName>
        <fullName evidence="13">Methyltransferase</fullName>
    </recommendedName>
</protein>
<evidence type="ECO:0000256" key="5">
    <source>
        <dbReference type="ARBA" id="ARBA00023015"/>
    </source>
</evidence>
<feature type="compositionally biased region" description="Polar residues" evidence="10">
    <location>
        <begin position="1"/>
        <end position="17"/>
    </location>
</feature>
<dbReference type="Pfam" id="PF13489">
    <property type="entry name" value="Methyltransf_23"/>
    <property type="match status" value="1"/>
</dbReference>
<dbReference type="InterPro" id="IPR029063">
    <property type="entry name" value="SAM-dependent_MTases_sf"/>
</dbReference>
<name>A0A8S8ZUW1_SORMA</name>
<reference evidence="11 12" key="1">
    <citation type="submission" date="2017-07" db="EMBL/GenBank/DDBJ databases">
        <title>Genome sequence of the Sordaria macrospora wild type strain R19027.</title>
        <authorList>
            <person name="Nowrousian M."/>
            <person name="Teichert I."/>
            <person name="Kueck U."/>
        </authorList>
    </citation>
    <scope>NUCLEOTIDE SEQUENCE [LARGE SCALE GENOMIC DNA]</scope>
    <source>
        <strain evidence="11 12">R19027</strain>
        <tissue evidence="11">Mycelium</tissue>
    </source>
</reference>
<dbReference type="GO" id="GO:0008168">
    <property type="term" value="F:methyltransferase activity"/>
    <property type="evidence" value="ECO:0007669"/>
    <property type="project" value="UniProtKB-KW"/>
</dbReference>
<evidence type="ECO:0000256" key="3">
    <source>
        <dbReference type="ARBA" id="ARBA00022679"/>
    </source>
</evidence>
<comment type="caution">
    <text evidence="11">The sequence shown here is derived from an EMBL/GenBank/DDBJ whole genome shotgun (WGS) entry which is preliminary data.</text>
</comment>
<dbReference type="AlphaFoldDB" id="A0A8S8ZUW1"/>
<dbReference type="VEuPathDB" id="FungiDB:SMAC_12778"/>
<keyword evidence="5" id="KW-0805">Transcription regulation</keyword>
<comment type="similarity">
    <text evidence="8">Belongs to the methyltransferase superfamily. LaeA methyltransferase family.</text>
</comment>
<dbReference type="CDD" id="cd02440">
    <property type="entry name" value="AdoMet_MTases"/>
    <property type="match status" value="1"/>
</dbReference>
<keyword evidence="3" id="KW-0808">Transferase</keyword>
<evidence type="ECO:0000256" key="2">
    <source>
        <dbReference type="ARBA" id="ARBA00022603"/>
    </source>
</evidence>
<evidence type="ECO:0000256" key="10">
    <source>
        <dbReference type="SAM" id="MobiDB-lite"/>
    </source>
</evidence>
<evidence type="ECO:0000256" key="8">
    <source>
        <dbReference type="ARBA" id="ARBA00038158"/>
    </source>
</evidence>
<evidence type="ECO:0000256" key="7">
    <source>
        <dbReference type="ARBA" id="ARBA00023242"/>
    </source>
</evidence>
<feature type="region of interest" description="Disordered" evidence="10">
    <location>
        <begin position="1"/>
        <end position="28"/>
    </location>
</feature>
<dbReference type="OMA" id="MDIEEPW"/>
<dbReference type="Proteomes" id="UP000433876">
    <property type="component" value="Unassembled WGS sequence"/>
</dbReference>
<dbReference type="GO" id="GO:0005634">
    <property type="term" value="C:nucleus"/>
    <property type="evidence" value="ECO:0007669"/>
    <property type="project" value="UniProtKB-SubCell"/>
</dbReference>
<evidence type="ECO:0000256" key="1">
    <source>
        <dbReference type="ARBA" id="ARBA00004123"/>
    </source>
</evidence>
<accession>A0A8S8ZUW1</accession>
<keyword evidence="6" id="KW-0804">Transcription</keyword>
<proteinExistence type="inferred from homology"/>
<dbReference type="EMBL" id="NMPR01000040">
    <property type="protein sequence ID" value="KAA8633268.1"/>
    <property type="molecule type" value="Genomic_DNA"/>
</dbReference>
<dbReference type="SUPFAM" id="SSF53335">
    <property type="entry name" value="S-adenosyl-L-methionine-dependent methyltransferases"/>
    <property type="match status" value="1"/>
</dbReference>
<gene>
    <name evidence="11" type="ORF">SMACR_12778</name>
</gene>
<keyword evidence="7" id="KW-0539">Nucleus</keyword>
<evidence type="ECO:0000313" key="12">
    <source>
        <dbReference type="Proteomes" id="UP000433876"/>
    </source>
</evidence>
<organism evidence="11 12">
    <name type="scientific">Sordaria macrospora</name>
    <dbReference type="NCBI Taxonomy" id="5147"/>
    <lineage>
        <taxon>Eukaryota</taxon>
        <taxon>Fungi</taxon>
        <taxon>Dikarya</taxon>
        <taxon>Ascomycota</taxon>
        <taxon>Pezizomycotina</taxon>
        <taxon>Sordariomycetes</taxon>
        <taxon>Sordariomycetidae</taxon>
        <taxon>Sordariales</taxon>
        <taxon>Sordariaceae</taxon>
        <taxon>Sordaria</taxon>
    </lineage>
</organism>
<comment type="subcellular location">
    <subcellularLocation>
        <location evidence="1">Nucleus</location>
    </subcellularLocation>
</comment>
<sequence length="326" mass="37526">MPASHTFGSPNQDNYPSSRAMEGQHVSGGSSLVPGYLENGRLYGDYKKGQYMFPIDELEKDRLDMFHHLFLLTRNGQLFSAPLPNQESPRILDLGCGTGIWAIDMQDRYPVYGRVVGVDLALIQPEYIPEHLQFDKMDIEEPWLTKIGGTFDLIHLRTLNGSISDWPFVYDQIYKHLKPHYGFVEQVEFDWIPRSDDMSLPQNSYFLRWAQELMRAMDTVGRPMRLNSLLIKQRMRQAGLEDPQEQVIKVPINGWPEDAHDREIGRWFNLGLTQGLEALTLGPFTRVLGYSADDAKDLIGRVKEEIRSRKIHAYCTLHTFTARRPA</sequence>
<evidence type="ECO:0000256" key="4">
    <source>
        <dbReference type="ARBA" id="ARBA00022691"/>
    </source>
</evidence>
<keyword evidence="4" id="KW-0949">S-adenosyl-L-methionine</keyword>
<dbReference type="GO" id="GO:0032259">
    <property type="term" value="P:methylation"/>
    <property type="evidence" value="ECO:0007669"/>
    <property type="project" value="UniProtKB-KW"/>
</dbReference>
<evidence type="ECO:0008006" key="13">
    <source>
        <dbReference type="Google" id="ProtNLM"/>
    </source>
</evidence>
<evidence type="ECO:0000256" key="6">
    <source>
        <dbReference type="ARBA" id="ARBA00023163"/>
    </source>
</evidence>
<dbReference type="PANTHER" id="PTHR43591:SF30">
    <property type="entry name" value="PROTEIN-METHIONINE METHYLTRANSFERASE LAEA"/>
    <property type="match status" value="1"/>
</dbReference>
<evidence type="ECO:0000313" key="11">
    <source>
        <dbReference type="EMBL" id="KAA8633268.1"/>
    </source>
</evidence>
<dbReference type="PANTHER" id="PTHR43591">
    <property type="entry name" value="METHYLTRANSFERASE"/>
    <property type="match status" value="1"/>
</dbReference>
<keyword evidence="2" id="KW-0489">Methyltransferase</keyword>